<evidence type="ECO:0000313" key="2">
    <source>
        <dbReference type="EMBL" id="CAH2078447.1"/>
    </source>
</evidence>
<keyword evidence="3" id="KW-1185">Reference proteome</keyword>
<reference evidence="2 3" key="1">
    <citation type="submission" date="2022-03" db="EMBL/GenBank/DDBJ databases">
        <authorList>
            <person name="Nunn A."/>
            <person name="Chopra R."/>
            <person name="Nunn A."/>
            <person name="Contreras Garrido A."/>
        </authorList>
    </citation>
    <scope>NUCLEOTIDE SEQUENCE [LARGE SCALE GENOMIC DNA]</scope>
</reference>
<name>A0AAU9T7M6_THLAR</name>
<dbReference type="Pfam" id="PF18121">
    <property type="entry name" value="TFA2_Winged_2"/>
    <property type="match status" value="2"/>
</dbReference>
<sequence length="366" mass="41021">MALNQQHLDKFKKQQDTLSSIASSAEISDSQKRPVKFHVQQSTFNTTDALVQMKNAIDSLFKTREAFTTEQIVDMKSLRKNPRAHFDGTSFSYKAKHGVGNKSELLSSVNKHRDGIDADVLKDAYSIVLDDLQALKDSGVLWLISNTGSKEGTAFPDGFKCEAQVGDEFKALYRDVEVPSDMLEVEKVLRRIRLKPEADLVSSHVSRFRLRQQEANKHDVKDKSELLSLVNKHPGGIDVALLKHAYSNVLEDLRALKDSGDIFWLISETISKDGVVYPDGFSREIKVSDGLKALCCAIKVEKELRRMGLKPKTDTAARRAAPQMQGITINKQHNKHKKEKKKEITKLTNVHLPELFQGLNLASPGT</sequence>
<dbReference type="AlphaFoldDB" id="A0AAU9T7M6"/>
<proteinExistence type="predicted"/>
<dbReference type="GO" id="GO:0001097">
    <property type="term" value="F:TFIIH-class transcription factor complex binding"/>
    <property type="evidence" value="ECO:0007669"/>
    <property type="project" value="TreeGrafter"/>
</dbReference>
<dbReference type="GO" id="GO:0005673">
    <property type="term" value="C:transcription factor TFIIE complex"/>
    <property type="evidence" value="ECO:0007669"/>
    <property type="project" value="InterPro"/>
</dbReference>
<evidence type="ECO:0000259" key="1">
    <source>
        <dbReference type="Pfam" id="PF18121"/>
    </source>
</evidence>
<dbReference type="InterPro" id="IPR016656">
    <property type="entry name" value="TFIIE-bsu"/>
</dbReference>
<protein>
    <recommendedName>
        <fullName evidence="1">TFA2 Winged helix domain-containing protein</fullName>
    </recommendedName>
</protein>
<dbReference type="PANTHER" id="PTHR12716">
    <property type="entry name" value="TRANSCRIPTION INITIATION FACTOR IIE, BETA SUBUNIT"/>
    <property type="match status" value="1"/>
</dbReference>
<dbReference type="GO" id="GO:0006367">
    <property type="term" value="P:transcription initiation at RNA polymerase II promoter"/>
    <property type="evidence" value="ECO:0007669"/>
    <property type="project" value="InterPro"/>
</dbReference>
<dbReference type="InterPro" id="IPR040501">
    <property type="entry name" value="TFA2_Winged_2"/>
</dbReference>
<evidence type="ECO:0000313" key="3">
    <source>
        <dbReference type="Proteomes" id="UP000836841"/>
    </source>
</evidence>
<organism evidence="2 3">
    <name type="scientific">Thlaspi arvense</name>
    <name type="common">Field penny-cress</name>
    <dbReference type="NCBI Taxonomy" id="13288"/>
    <lineage>
        <taxon>Eukaryota</taxon>
        <taxon>Viridiplantae</taxon>
        <taxon>Streptophyta</taxon>
        <taxon>Embryophyta</taxon>
        <taxon>Tracheophyta</taxon>
        <taxon>Spermatophyta</taxon>
        <taxon>Magnoliopsida</taxon>
        <taxon>eudicotyledons</taxon>
        <taxon>Gunneridae</taxon>
        <taxon>Pentapetalae</taxon>
        <taxon>rosids</taxon>
        <taxon>malvids</taxon>
        <taxon>Brassicales</taxon>
        <taxon>Brassicaceae</taxon>
        <taxon>Thlaspideae</taxon>
        <taxon>Thlaspi</taxon>
    </lineage>
</organism>
<gene>
    <name evidence="2" type="ORF">TAV2_LOCUS24770</name>
</gene>
<dbReference type="Proteomes" id="UP000836841">
    <property type="component" value="Chromosome 7"/>
</dbReference>
<feature type="domain" description="TFA2 Winged helix" evidence="1">
    <location>
        <begin position="221"/>
        <end position="279"/>
    </location>
</feature>
<dbReference type="PANTHER" id="PTHR12716:SF8">
    <property type="entry name" value="TRANSCRIPTION INITIATION FACTOR IIE SUBUNIT BETA"/>
    <property type="match status" value="1"/>
</dbReference>
<feature type="domain" description="TFA2 Winged helix" evidence="1">
    <location>
        <begin position="101"/>
        <end position="157"/>
    </location>
</feature>
<dbReference type="EMBL" id="OU466863">
    <property type="protein sequence ID" value="CAH2078447.1"/>
    <property type="molecule type" value="Genomic_DNA"/>
</dbReference>
<accession>A0AAU9T7M6</accession>